<gene>
    <name evidence="1" type="ORF">TNIN_359961</name>
</gene>
<feature type="non-terminal residue" evidence="1">
    <location>
        <position position="13"/>
    </location>
</feature>
<dbReference type="Proteomes" id="UP000886998">
    <property type="component" value="Unassembled WGS sequence"/>
</dbReference>
<keyword evidence="2" id="KW-1185">Reference proteome</keyword>
<protein>
    <submittedName>
        <fullName evidence="1">Uncharacterized protein</fullName>
    </submittedName>
</protein>
<sequence length="13" mass="1513">MIVDDIEITVDHI</sequence>
<reference evidence="1" key="1">
    <citation type="submission" date="2020-08" db="EMBL/GenBank/DDBJ databases">
        <title>Multicomponent nature underlies the extraordinary mechanical properties of spider dragline silk.</title>
        <authorList>
            <person name="Kono N."/>
            <person name="Nakamura H."/>
            <person name="Mori M."/>
            <person name="Yoshida Y."/>
            <person name="Ohtoshi R."/>
            <person name="Malay A.D."/>
            <person name="Moran D.A.P."/>
            <person name="Tomita M."/>
            <person name="Numata K."/>
            <person name="Arakawa K."/>
        </authorList>
    </citation>
    <scope>NUCLEOTIDE SEQUENCE</scope>
</reference>
<accession>A0A8X6XZI9</accession>
<evidence type="ECO:0000313" key="2">
    <source>
        <dbReference type="Proteomes" id="UP000886998"/>
    </source>
</evidence>
<proteinExistence type="predicted"/>
<dbReference type="EMBL" id="BMAV01014659">
    <property type="protein sequence ID" value="GFY63235.1"/>
    <property type="molecule type" value="Genomic_DNA"/>
</dbReference>
<organism evidence="1 2">
    <name type="scientific">Trichonephila inaurata madagascariensis</name>
    <dbReference type="NCBI Taxonomy" id="2747483"/>
    <lineage>
        <taxon>Eukaryota</taxon>
        <taxon>Metazoa</taxon>
        <taxon>Ecdysozoa</taxon>
        <taxon>Arthropoda</taxon>
        <taxon>Chelicerata</taxon>
        <taxon>Arachnida</taxon>
        <taxon>Araneae</taxon>
        <taxon>Araneomorphae</taxon>
        <taxon>Entelegynae</taxon>
        <taxon>Araneoidea</taxon>
        <taxon>Nephilidae</taxon>
        <taxon>Trichonephila</taxon>
        <taxon>Trichonephila inaurata</taxon>
    </lineage>
</organism>
<comment type="caution">
    <text evidence="1">The sequence shown here is derived from an EMBL/GenBank/DDBJ whole genome shotgun (WGS) entry which is preliminary data.</text>
</comment>
<name>A0A8X6XZI9_9ARAC</name>
<evidence type="ECO:0000313" key="1">
    <source>
        <dbReference type="EMBL" id="GFY63235.1"/>
    </source>
</evidence>